<protein>
    <submittedName>
        <fullName evidence="2">Uncharacterized protein</fullName>
    </submittedName>
</protein>
<proteinExistence type="predicted"/>
<feature type="signal peptide" evidence="1">
    <location>
        <begin position="1"/>
        <end position="20"/>
    </location>
</feature>
<gene>
    <name evidence="2" type="ORF">AZI85_08705</name>
</gene>
<comment type="caution">
    <text evidence="2">The sequence shown here is derived from an EMBL/GenBank/DDBJ whole genome shotgun (WGS) entry which is preliminary data.</text>
</comment>
<organism evidence="2 3">
    <name type="scientific">Bdellovibrio bacteriovorus</name>
    <dbReference type="NCBI Taxonomy" id="959"/>
    <lineage>
        <taxon>Bacteria</taxon>
        <taxon>Pseudomonadati</taxon>
        <taxon>Bdellovibrionota</taxon>
        <taxon>Bdellovibrionia</taxon>
        <taxon>Bdellovibrionales</taxon>
        <taxon>Pseudobdellovibrionaceae</taxon>
        <taxon>Bdellovibrio</taxon>
    </lineage>
</organism>
<evidence type="ECO:0000313" key="3">
    <source>
        <dbReference type="Proteomes" id="UP000075391"/>
    </source>
</evidence>
<dbReference type="AlphaFoldDB" id="A0A150WDR4"/>
<dbReference type="EMBL" id="LUKF01000017">
    <property type="protein sequence ID" value="KYG61030.1"/>
    <property type="molecule type" value="Genomic_DNA"/>
</dbReference>
<dbReference type="OrthoDB" id="5295194at2"/>
<reference evidence="2 3" key="1">
    <citation type="submission" date="2016-03" db="EMBL/GenBank/DDBJ databases">
        <authorList>
            <person name="Ploux O."/>
        </authorList>
    </citation>
    <scope>NUCLEOTIDE SEQUENCE [LARGE SCALE GENOMIC DNA]</scope>
    <source>
        <strain evidence="2 3">BER2</strain>
    </source>
</reference>
<name>A0A150WDR4_BDEBC</name>
<evidence type="ECO:0000313" key="2">
    <source>
        <dbReference type="EMBL" id="KYG61030.1"/>
    </source>
</evidence>
<sequence length="142" mass="15438">MFKKILILMVLCFSSSAAMANPNPWMRVCRIAEGFFQGLVVEGTKDQFLWTCSFDNSFVGADELFVYKTDKKIALSLNAYLSGVSSTASSCESLNATTVRAESISGQMITMCQFADGSLLDLSSLKSGYKSPANSKLDRGLN</sequence>
<dbReference type="Proteomes" id="UP000075391">
    <property type="component" value="Unassembled WGS sequence"/>
</dbReference>
<keyword evidence="1" id="KW-0732">Signal</keyword>
<feature type="chain" id="PRO_5007572772" evidence="1">
    <location>
        <begin position="21"/>
        <end position="142"/>
    </location>
</feature>
<accession>A0A150WDR4</accession>
<dbReference type="RefSeq" id="WP_063244409.1">
    <property type="nucleotide sequence ID" value="NZ_LUKF01000017.1"/>
</dbReference>
<evidence type="ECO:0000256" key="1">
    <source>
        <dbReference type="SAM" id="SignalP"/>
    </source>
</evidence>